<reference evidence="3 4" key="1">
    <citation type="journal article" date="2024" name="IMA Fungus">
        <title>IMA Genome - F19 : A genome assembly and annotation guide to empower mycologists, including annotated draft genome sequences of Ceratocystis pirilliformis, Diaporthe australafricana, Fusarium ophioides, Paecilomyces lecythidis, and Sporothrix stenoceras.</title>
        <authorList>
            <person name="Aylward J."/>
            <person name="Wilson A.M."/>
            <person name="Visagie C.M."/>
            <person name="Spraker J."/>
            <person name="Barnes I."/>
            <person name="Buitendag C."/>
            <person name="Ceriani C."/>
            <person name="Del Mar Angel L."/>
            <person name="du Plessis D."/>
            <person name="Fuchs T."/>
            <person name="Gasser K."/>
            <person name="Kramer D."/>
            <person name="Li W."/>
            <person name="Munsamy K."/>
            <person name="Piso A."/>
            <person name="Price J.L."/>
            <person name="Sonnekus B."/>
            <person name="Thomas C."/>
            <person name="van der Nest A."/>
            <person name="van Dijk A."/>
            <person name="van Heerden A."/>
            <person name="van Vuuren N."/>
            <person name="Yilmaz N."/>
            <person name="Duong T.A."/>
            <person name="van der Merwe N.A."/>
            <person name="Wingfield M.J."/>
            <person name="Wingfield B.D."/>
        </authorList>
    </citation>
    <scope>NUCLEOTIDE SEQUENCE [LARGE SCALE GENOMIC DNA]</scope>
    <source>
        <strain evidence="3 4">CMW 18300</strain>
    </source>
</reference>
<dbReference type="Proteomes" id="UP001583177">
    <property type="component" value="Unassembled WGS sequence"/>
</dbReference>
<dbReference type="Gene3D" id="2.130.10.10">
    <property type="entry name" value="YVTN repeat-like/Quinoprotein amine dehydrogenase"/>
    <property type="match status" value="1"/>
</dbReference>
<keyword evidence="4" id="KW-1185">Reference proteome</keyword>
<dbReference type="PANTHER" id="PTHR44472">
    <property type="entry name" value="DDB1- AND CUL4-ASSOCIATED FACTOR 4-RELATED"/>
    <property type="match status" value="1"/>
</dbReference>
<gene>
    <name evidence="3" type="ORF">Daus18300_008732</name>
</gene>
<sequence>MTFLSNLAPRLPRDIPGFYYDEEKKRYFKIESHPTAPPNAAWAAGNVKKRKAEKAQAQQKRKRQEKLKGCIKRSGLLAHPLTGARLAREFGRVDPELPIESWCAGLRQKGEVSFWPGQEQNPNGPSISCLLIEGGDEAAGLGMAYAAIDGGLLQAYYLPTDKDERINFAITPKMRASRLSALREEIIHADISSIAYQQASHTMLVTSNAAIGPDPVSRGKVTLFQPARPADLDEGDWERYFLEQHGGRRPTWLLGDTGAYVYYTSPVRGLTMHSVRACPPSASGSGGMDALIATSHGIMGVDGSRTAGEVYWVTPKPQAGGGDVMANHRNRYQRQSTSKPIRDVFSVDFHPSNPRICFAGSRDARVHRLDTRAPPSPASGGWDWFRHRSSAAHVRCLDDHRVLVAGPMSLMAIYDTRWTGRPRRPGGTNHKNSSSESFAQPVLQFAEYSNEAHIKIGLDVTHDAGGAAGLGAGGVVAAGLNDGTVGVFSLRTGRRLRAGDVDNSQTSPRAGGAGRVVKALQFQTLPWEKQASLFAGVGPVVRKFTFGVEDEDGEW</sequence>
<organism evidence="3 4">
    <name type="scientific">Diaporthe australafricana</name>
    <dbReference type="NCBI Taxonomy" id="127596"/>
    <lineage>
        <taxon>Eukaryota</taxon>
        <taxon>Fungi</taxon>
        <taxon>Dikarya</taxon>
        <taxon>Ascomycota</taxon>
        <taxon>Pezizomycotina</taxon>
        <taxon>Sordariomycetes</taxon>
        <taxon>Sordariomycetidae</taxon>
        <taxon>Diaporthales</taxon>
        <taxon>Diaporthaceae</taxon>
        <taxon>Diaporthe</taxon>
    </lineage>
</organism>
<evidence type="ECO:0008006" key="5">
    <source>
        <dbReference type="Google" id="ProtNLM"/>
    </source>
</evidence>
<keyword evidence="1" id="KW-0853">WD repeat</keyword>
<accession>A0ABR3WH86</accession>
<dbReference type="SUPFAM" id="SSF50998">
    <property type="entry name" value="Quinoprotein alcohol dehydrogenase-like"/>
    <property type="match status" value="1"/>
</dbReference>
<dbReference type="InterPro" id="IPR011047">
    <property type="entry name" value="Quinoprotein_ADH-like_sf"/>
</dbReference>
<keyword evidence="2" id="KW-0677">Repeat</keyword>
<evidence type="ECO:0000313" key="4">
    <source>
        <dbReference type="Proteomes" id="UP001583177"/>
    </source>
</evidence>
<dbReference type="InterPro" id="IPR015943">
    <property type="entry name" value="WD40/YVTN_repeat-like_dom_sf"/>
</dbReference>
<comment type="caution">
    <text evidence="3">The sequence shown here is derived from an EMBL/GenBank/DDBJ whole genome shotgun (WGS) entry which is preliminary data.</text>
</comment>
<evidence type="ECO:0000313" key="3">
    <source>
        <dbReference type="EMBL" id="KAL1861616.1"/>
    </source>
</evidence>
<protein>
    <recommendedName>
        <fullName evidence="5">Myocyte-specific enhancer factor 2d</fullName>
    </recommendedName>
</protein>
<evidence type="ECO:0000256" key="1">
    <source>
        <dbReference type="ARBA" id="ARBA00022574"/>
    </source>
</evidence>
<evidence type="ECO:0000256" key="2">
    <source>
        <dbReference type="ARBA" id="ARBA00022737"/>
    </source>
</evidence>
<dbReference type="EMBL" id="JAWRVE010000084">
    <property type="protein sequence ID" value="KAL1861616.1"/>
    <property type="molecule type" value="Genomic_DNA"/>
</dbReference>
<name>A0ABR3WH86_9PEZI</name>
<proteinExistence type="predicted"/>
<dbReference type="InterPro" id="IPR052254">
    <property type="entry name" value="CUL4-DDB1_E3_ligase_receptor"/>
</dbReference>
<dbReference type="PANTHER" id="PTHR44472:SF1">
    <property type="entry name" value="DDB1 AND CUL4 ASSOCIATED FACTOR 4"/>
    <property type="match status" value="1"/>
</dbReference>